<keyword evidence="2" id="KW-1185">Reference proteome</keyword>
<gene>
    <name evidence="1" type="ORF">GV829_09360</name>
</gene>
<dbReference type="EMBL" id="CP053015">
    <property type="protein sequence ID" value="QJQ33682.1"/>
    <property type="molecule type" value="Genomic_DNA"/>
</dbReference>
<accession>A0A6M4AZ96</accession>
<dbReference type="Proteomes" id="UP000503018">
    <property type="component" value="Chromosome"/>
</dbReference>
<sequence>MRFGAGAAGHPSVLIVPPLFDEANRLRRTLALTMRALAMHGTASVLPDLPGQNDTLLPTDKSSLSGWRAALQEFAARESGQLIVASWRGGALIDDAVTNALGYWRMAPAAGSSIVKTMLRTRIAGEKEAGRTVTADEIRASATARPVELAGNWLSAAMLAELEAATPADVAPLRQVAVGAGEGKLPGSALWLRAEPGEDAAMAQAMAADIHAWAMTCAAG</sequence>
<evidence type="ECO:0000313" key="1">
    <source>
        <dbReference type="EMBL" id="QJQ33682.1"/>
    </source>
</evidence>
<evidence type="ECO:0000313" key="2">
    <source>
        <dbReference type="Proteomes" id="UP000503018"/>
    </source>
</evidence>
<name>A0A6M4AZ96_9SPHN</name>
<proteinExistence type="predicted"/>
<evidence type="ECO:0008006" key="3">
    <source>
        <dbReference type="Google" id="ProtNLM"/>
    </source>
</evidence>
<reference evidence="1 2" key="1">
    <citation type="submission" date="2020-01" db="EMBL/GenBank/DDBJ databases">
        <title>Sphingomonas sp. strain CSW-10.</title>
        <authorList>
            <person name="Chen W.-M."/>
        </authorList>
    </citation>
    <scope>NUCLEOTIDE SEQUENCE [LARGE SCALE GENOMIC DNA]</scope>
    <source>
        <strain evidence="1 2">CSW-10</strain>
    </source>
</reference>
<protein>
    <recommendedName>
        <fullName evidence="3">Alpha/beta hydrolase</fullName>
    </recommendedName>
</protein>
<dbReference type="KEGG" id="slan:GV829_09360"/>
<organism evidence="1 2">
    <name type="scientific">Sphingomonas lacunae</name>
    <dbReference type="NCBI Taxonomy" id="2698828"/>
    <lineage>
        <taxon>Bacteria</taxon>
        <taxon>Pseudomonadati</taxon>
        <taxon>Pseudomonadota</taxon>
        <taxon>Alphaproteobacteria</taxon>
        <taxon>Sphingomonadales</taxon>
        <taxon>Sphingomonadaceae</taxon>
        <taxon>Sphingomonas</taxon>
    </lineage>
</organism>
<dbReference type="AlphaFoldDB" id="A0A6M4AZ96"/>